<sequence length="91" mass="10431">MRECFASPGSLDAEFGYYRKLWPLPSTSLRARITVPMVVFAGLDDPVVEVSDYLRAARMFLGSYVIEEIPGGHFMHRERLGVFAEWVLRHL</sequence>
<reference evidence="1 2" key="1">
    <citation type="journal article" date="2019" name="Emerg. Microbes Infect.">
        <title>Comprehensive subspecies identification of 175 nontuberculous mycobacteria species based on 7547 genomic profiles.</title>
        <authorList>
            <person name="Matsumoto Y."/>
            <person name="Kinjo T."/>
            <person name="Motooka D."/>
            <person name="Nabeya D."/>
            <person name="Jung N."/>
            <person name="Uechi K."/>
            <person name="Horii T."/>
            <person name="Iida T."/>
            <person name="Fujita J."/>
            <person name="Nakamura S."/>
        </authorList>
    </citation>
    <scope>NUCLEOTIDE SEQUENCE [LARGE SCALE GENOMIC DNA]</scope>
    <source>
        <strain evidence="1 2">JCM 30395</strain>
    </source>
</reference>
<evidence type="ECO:0000313" key="2">
    <source>
        <dbReference type="Proteomes" id="UP000466445"/>
    </source>
</evidence>
<dbReference type="EMBL" id="AP022595">
    <property type="protein sequence ID" value="BBY57265.1"/>
    <property type="molecule type" value="Genomic_DNA"/>
</dbReference>
<dbReference type="RefSeq" id="WP_163694586.1">
    <property type="nucleotide sequence ID" value="NZ_AP022595.1"/>
</dbReference>
<organism evidence="1 2">
    <name type="scientific">Mycolicibacterium sarraceniae</name>
    <dbReference type="NCBI Taxonomy" id="1534348"/>
    <lineage>
        <taxon>Bacteria</taxon>
        <taxon>Bacillati</taxon>
        <taxon>Actinomycetota</taxon>
        <taxon>Actinomycetes</taxon>
        <taxon>Mycobacteriales</taxon>
        <taxon>Mycobacteriaceae</taxon>
        <taxon>Mycolicibacterium</taxon>
    </lineage>
</organism>
<dbReference type="InterPro" id="IPR029058">
    <property type="entry name" value="AB_hydrolase_fold"/>
</dbReference>
<gene>
    <name evidence="1" type="ORF">MSAR_04010</name>
</gene>
<dbReference type="Gene3D" id="3.40.50.1820">
    <property type="entry name" value="alpha/beta hydrolase"/>
    <property type="match status" value="1"/>
</dbReference>
<accession>A0A7I7SMN3</accession>
<evidence type="ECO:0000313" key="1">
    <source>
        <dbReference type="EMBL" id="BBY57265.1"/>
    </source>
</evidence>
<dbReference type="SUPFAM" id="SSF53474">
    <property type="entry name" value="alpha/beta-Hydrolases"/>
    <property type="match status" value="1"/>
</dbReference>
<proteinExistence type="predicted"/>
<dbReference type="KEGG" id="msar:MSAR_04010"/>
<keyword evidence="2" id="KW-1185">Reference proteome</keyword>
<protein>
    <submittedName>
        <fullName evidence="1">Uncharacterized protein</fullName>
    </submittedName>
</protein>
<dbReference type="AlphaFoldDB" id="A0A7I7SMN3"/>
<dbReference type="Proteomes" id="UP000466445">
    <property type="component" value="Chromosome"/>
</dbReference>
<name>A0A7I7SMN3_9MYCO</name>